<evidence type="ECO:0000256" key="1">
    <source>
        <dbReference type="SAM" id="MobiDB-lite"/>
    </source>
</evidence>
<feature type="region of interest" description="Disordered" evidence="1">
    <location>
        <begin position="1"/>
        <end position="57"/>
    </location>
</feature>
<reference evidence="3" key="1">
    <citation type="journal article" date="2019" name="Int. J. Syst. Evol. Microbiol.">
        <title>The Global Catalogue of Microorganisms (GCM) 10K type strain sequencing project: providing services to taxonomists for standard genome sequencing and annotation.</title>
        <authorList>
            <consortium name="The Broad Institute Genomics Platform"/>
            <consortium name="The Broad Institute Genome Sequencing Center for Infectious Disease"/>
            <person name="Wu L."/>
            <person name="Ma J."/>
        </authorList>
    </citation>
    <scope>NUCLEOTIDE SEQUENCE [LARGE SCALE GENOMIC DNA]</scope>
    <source>
        <strain evidence="3">JCM 19173</strain>
    </source>
</reference>
<sequence length="126" mass="13493">MEGDSAHTDGQNSPHRRTLKTSPATPGRAPDEVHPMTATLHRTTPTHLHAPLLPDPTAPLYSLEVIAPTRQIPHLSGWTLQAWPVASLGDLTLQARPHDASATPDDLRAALRAAGLTPLGPVRAHR</sequence>
<protein>
    <submittedName>
        <fullName evidence="2">Uncharacterized protein</fullName>
    </submittedName>
</protein>
<comment type="caution">
    <text evidence="2">The sequence shown here is derived from an EMBL/GenBank/DDBJ whole genome shotgun (WGS) entry which is preliminary data.</text>
</comment>
<dbReference type="EMBL" id="BMPE01000007">
    <property type="protein sequence ID" value="GGL06210.1"/>
    <property type="molecule type" value="Genomic_DNA"/>
</dbReference>
<organism evidence="2 3">
    <name type="scientific">Deinococcus radiotolerans</name>
    <dbReference type="NCBI Taxonomy" id="1309407"/>
    <lineage>
        <taxon>Bacteria</taxon>
        <taxon>Thermotogati</taxon>
        <taxon>Deinococcota</taxon>
        <taxon>Deinococci</taxon>
        <taxon>Deinococcales</taxon>
        <taxon>Deinococcaceae</taxon>
        <taxon>Deinococcus</taxon>
    </lineage>
</organism>
<proteinExistence type="predicted"/>
<keyword evidence="3" id="KW-1185">Reference proteome</keyword>
<name>A0ABQ2FLK7_9DEIO</name>
<evidence type="ECO:0000313" key="3">
    <source>
        <dbReference type="Proteomes" id="UP000604341"/>
    </source>
</evidence>
<accession>A0ABQ2FLK7</accession>
<evidence type="ECO:0000313" key="2">
    <source>
        <dbReference type="EMBL" id="GGL06210.1"/>
    </source>
</evidence>
<dbReference type="Proteomes" id="UP000604341">
    <property type="component" value="Unassembled WGS sequence"/>
</dbReference>
<gene>
    <name evidence="2" type="ORF">GCM10010844_26210</name>
</gene>